<dbReference type="SUPFAM" id="SSF63380">
    <property type="entry name" value="Riboflavin synthase domain-like"/>
    <property type="match status" value="1"/>
</dbReference>
<name>A0A9Q0M9S0_BLOTA</name>
<gene>
    <name evidence="8" type="ORF">RDWZM_000094</name>
</gene>
<dbReference type="Proteomes" id="UP001142055">
    <property type="component" value="Chromosome 1"/>
</dbReference>
<keyword evidence="2 6" id="KW-0812">Transmembrane</keyword>
<dbReference type="PANTHER" id="PTHR11972">
    <property type="entry name" value="NADPH OXIDASE"/>
    <property type="match status" value="1"/>
</dbReference>
<evidence type="ECO:0000256" key="1">
    <source>
        <dbReference type="ARBA" id="ARBA00004141"/>
    </source>
</evidence>
<feature type="transmembrane region" description="Helical" evidence="6">
    <location>
        <begin position="126"/>
        <end position="154"/>
    </location>
</feature>
<dbReference type="Pfam" id="PF01794">
    <property type="entry name" value="Ferric_reduct"/>
    <property type="match status" value="1"/>
</dbReference>
<dbReference type="Gene3D" id="2.40.30.10">
    <property type="entry name" value="Translation factors"/>
    <property type="match status" value="1"/>
</dbReference>
<dbReference type="PANTHER" id="PTHR11972:SF58">
    <property type="entry name" value="NADPH OXIDASE 5"/>
    <property type="match status" value="1"/>
</dbReference>
<comment type="subcellular location">
    <subcellularLocation>
        <location evidence="1">Membrane</location>
        <topology evidence="1">Multi-pass membrane protein</topology>
    </subcellularLocation>
</comment>
<dbReference type="InterPro" id="IPR013112">
    <property type="entry name" value="FAD-bd_8"/>
</dbReference>
<dbReference type="FunFam" id="2.40.30.10:FF:000056">
    <property type="entry name" value="NADPH oxidase 5"/>
    <property type="match status" value="1"/>
</dbReference>
<evidence type="ECO:0000259" key="7">
    <source>
        <dbReference type="PROSITE" id="PS51384"/>
    </source>
</evidence>
<dbReference type="InterPro" id="IPR039261">
    <property type="entry name" value="FNR_nucleotide-bd"/>
</dbReference>
<proteinExistence type="predicted"/>
<dbReference type="InterPro" id="IPR013130">
    <property type="entry name" value="Fe3_Rdtase_TM_dom"/>
</dbReference>
<dbReference type="GO" id="GO:0042554">
    <property type="term" value="P:superoxide anion generation"/>
    <property type="evidence" value="ECO:0007669"/>
    <property type="project" value="TreeGrafter"/>
</dbReference>
<dbReference type="GO" id="GO:0006952">
    <property type="term" value="P:defense response"/>
    <property type="evidence" value="ECO:0007669"/>
    <property type="project" value="TreeGrafter"/>
</dbReference>
<sequence length="583" mass="67661">MFYLLVYQFISLLRKSLTHLRAFGLGHYLPIDHYVYFHKLTGWSIALFSAWHTFAHIGNFWVISKVTSISYLSLLFSPNLGIGWIAGLACISGWLLCLVLVLMLVLSMNFIRRSGNFEVFYYSHKLYILFFVFLCIHAPNCWKWLLIPMTLYLIECVLRTFKTKKDQHGLTYVIEGTLLPSRVIRLLIRKPIYFTFNPGDFVYCMVPSVTGHEWHPFTISSAPEDEFITIHIRAVGEWTNRLYDFFEHSQTMTLKEAFQKLSKVYENNSQIDHASEQSESVQRVLFEHMEAIQSAFTGLSKRTMLLPIPNDCDEHGCNVKKRKSSKSNFVETSNTSPTPDSTTVIEMEEINANTHVESEIPKSKTFSLVQAYQNTKGVQNRAQFLNMPLKIHLDGPYGAPSSNIFQTEHAVLIATGIGVTPFASILQSLVYRHTEKTRNCPNCEHTWTEKVPSQRIMNLRKVDFVWINRDHSSFEWFIEKLADLKKQQLSVCGTNGQEQNFLDIHMYVTAKMNELENKLPIKYKYGDTLNWQSGRPVWNKFFERIRNENRGKVTVYYCGRPDLVPSIRNICGEFNFNFKKEVF</sequence>
<dbReference type="InterPro" id="IPR017927">
    <property type="entry name" value="FAD-bd_FR_type"/>
</dbReference>
<feature type="transmembrane region" description="Helical" evidence="6">
    <location>
        <begin position="40"/>
        <end position="62"/>
    </location>
</feature>
<keyword evidence="9" id="KW-1185">Reference proteome</keyword>
<dbReference type="InterPro" id="IPR050369">
    <property type="entry name" value="RBOH/FRE"/>
</dbReference>
<reference evidence="8" key="1">
    <citation type="submission" date="2022-12" db="EMBL/GenBank/DDBJ databases">
        <title>Genome assemblies of Blomia tropicalis.</title>
        <authorList>
            <person name="Cui Y."/>
        </authorList>
    </citation>
    <scope>NUCLEOTIDE SEQUENCE</scope>
    <source>
        <tissue evidence="8">Adult mites</tissue>
    </source>
</reference>
<dbReference type="CDD" id="cd06186">
    <property type="entry name" value="NOX_Duox_like_FAD_NADP"/>
    <property type="match status" value="1"/>
</dbReference>
<dbReference type="AlphaFoldDB" id="A0A9Q0M9S0"/>
<feature type="transmembrane region" description="Helical" evidence="6">
    <location>
        <begin position="82"/>
        <end position="106"/>
    </location>
</feature>
<accession>A0A9Q0M9S0</accession>
<dbReference type="EMBL" id="JAPWDV010000001">
    <property type="protein sequence ID" value="KAJ6221549.1"/>
    <property type="molecule type" value="Genomic_DNA"/>
</dbReference>
<dbReference type="GO" id="GO:0016175">
    <property type="term" value="F:superoxide-generating NAD(P)H oxidase activity"/>
    <property type="evidence" value="ECO:0007669"/>
    <property type="project" value="TreeGrafter"/>
</dbReference>
<dbReference type="Pfam" id="PF08022">
    <property type="entry name" value="FAD_binding_8"/>
    <property type="match status" value="1"/>
</dbReference>
<evidence type="ECO:0000256" key="2">
    <source>
        <dbReference type="ARBA" id="ARBA00022692"/>
    </source>
</evidence>
<keyword evidence="3 6" id="KW-1133">Transmembrane helix</keyword>
<dbReference type="SFLD" id="SFLDG01169">
    <property type="entry name" value="NADPH_oxidase_subgroup_(NOX)"/>
    <property type="match status" value="1"/>
</dbReference>
<dbReference type="GO" id="GO:0043020">
    <property type="term" value="C:NADPH oxidase complex"/>
    <property type="evidence" value="ECO:0007669"/>
    <property type="project" value="TreeGrafter"/>
</dbReference>
<evidence type="ECO:0000256" key="3">
    <source>
        <dbReference type="ARBA" id="ARBA00022989"/>
    </source>
</evidence>
<dbReference type="Pfam" id="PF08030">
    <property type="entry name" value="NAD_binding_6"/>
    <property type="match status" value="1"/>
</dbReference>
<keyword evidence="5 6" id="KW-0472">Membrane</keyword>
<evidence type="ECO:0000256" key="4">
    <source>
        <dbReference type="ARBA" id="ARBA00023002"/>
    </source>
</evidence>
<evidence type="ECO:0000313" key="9">
    <source>
        <dbReference type="Proteomes" id="UP001142055"/>
    </source>
</evidence>
<keyword evidence="4" id="KW-0560">Oxidoreductase</keyword>
<organism evidence="8 9">
    <name type="scientific">Blomia tropicalis</name>
    <name type="common">Mite</name>
    <dbReference type="NCBI Taxonomy" id="40697"/>
    <lineage>
        <taxon>Eukaryota</taxon>
        <taxon>Metazoa</taxon>
        <taxon>Ecdysozoa</taxon>
        <taxon>Arthropoda</taxon>
        <taxon>Chelicerata</taxon>
        <taxon>Arachnida</taxon>
        <taxon>Acari</taxon>
        <taxon>Acariformes</taxon>
        <taxon>Sarcoptiformes</taxon>
        <taxon>Astigmata</taxon>
        <taxon>Glycyphagoidea</taxon>
        <taxon>Echimyopodidae</taxon>
        <taxon>Blomia</taxon>
    </lineage>
</organism>
<evidence type="ECO:0000256" key="5">
    <source>
        <dbReference type="ARBA" id="ARBA00023136"/>
    </source>
</evidence>
<evidence type="ECO:0000313" key="8">
    <source>
        <dbReference type="EMBL" id="KAJ6221549.1"/>
    </source>
</evidence>
<dbReference type="SUPFAM" id="SSF52343">
    <property type="entry name" value="Ferredoxin reductase-like, C-terminal NADP-linked domain"/>
    <property type="match status" value="1"/>
</dbReference>
<comment type="caution">
    <text evidence="8">The sequence shown here is derived from an EMBL/GenBank/DDBJ whole genome shotgun (WGS) entry which is preliminary data.</text>
</comment>
<evidence type="ECO:0000256" key="6">
    <source>
        <dbReference type="SAM" id="Phobius"/>
    </source>
</evidence>
<dbReference type="Gene3D" id="3.40.50.80">
    <property type="entry name" value="Nucleotide-binding domain of ferredoxin-NADP reductase (FNR) module"/>
    <property type="match status" value="1"/>
</dbReference>
<protein>
    <recommendedName>
        <fullName evidence="7">FAD-binding FR-type domain-containing protein</fullName>
    </recommendedName>
</protein>
<dbReference type="InterPro" id="IPR013121">
    <property type="entry name" value="Fe_red_NAD-bd_6"/>
</dbReference>
<dbReference type="InterPro" id="IPR017938">
    <property type="entry name" value="Riboflavin_synthase-like_b-brl"/>
</dbReference>
<dbReference type="OMA" id="YYSHKLY"/>
<feature type="domain" description="FAD-binding FR-type" evidence="7">
    <location>
        <begin position="166"/>
        <end position="264"/>
    </location>
</feature>
<dbReference type="PROSITE" id="PS51384">
    <property type="entry name" value="FAD_FR"/>
    <property type="match status" value="1"/>
</dbReference>